<dbReference type="EMBL" id="JADNRY010000199">
    <property type="protein sequence ID" value="KAF9061501.1"/>
    <property type="molecule type" value="Genomic_DNA"/>
</dbReference>
<dbReference type="OrthoDB" id="3065408at2759"/>
<organism evidence="1 2">
    <name type="scientific">Rhodocollybia butyracea</name>
    <dbReference type="NCBI Taxonomy" id="206335"/>
    <lineage>
        <taxon>Eukaryota</taxon>
        <taxon>Fungi</taxon>
        <taxon>Dikarya</taxon>
        <taxon>Basidiomycota</taxon>
        <taxon>Agaricomycotina</taxon>
        <taxon>Agaricomycetes</taxon>
        <taxon>Agaricomycetidae</taxon>
        <taxon>Agaricales</taxon>
        <taxon>Marasmiineae</taxon>
        <taxon>Omphalotaceae</taxon>
        <taxon>Rhodocollybia</taxon>
    </lineage>
</organism>
<proteinExistence type="predicted"/>
<accession>A0A9P5U057</accession>
<comment type="caution">
    <text evidence="1">The sequence shown here is derived from an EMBL/GenBank/DDBJ whole genome shotgun (WGS) entry which is preliminary data.</text>
</comment>
<dbReference type="Proteomes" id="UP000772434">
    <property type="component" value="Unassembled WGS sequence"/>
</dbReference>
<gene>
    <name evidence="1" type="ORF">BDP27DRAFT_1428867</name>
</gene>
<dbReference type="AlphaFoldDB" id="A0A9P5U057"/>
<keyword evidence="2" id="KW-1185">Reference proteome</keyword>
<sequence length="114" mass="12695">MASGEVRDVVPKGDSSSEFQVLVASYNNNGTVQSSWFDYLNIFRQDNHGHLHEFSTYTGQLPWQGVQVQVTHGPLKDFSTGIVKDVSVDPNPKSISGLLLDIEFESGYVYGERQ</sequence>
<name>A0A9P5U057_9AGAR</name>
<reference evidence="1" key="1">
    <citation type="submission" date="2020-11" db="EMBL/GenBank/DDBJ databases">
        <authorList>
            <consortium name="DOE Joint Genome Institute"/>
            <person name="Ahrendt S."/>
            <person name="Riley R."/>
            <person name="Andreopoulos W."/>
            <person name="Labutti K."/>
            <person name="Pangilinan J."/>
            <person name="Ruiz-Duenas F.J."/>
            <person name="Barrasa J.M."/>
            <person name="Sanchez-Garcia M."/>
            <person name="Camarero S."/>
            <person name="Miyauchi S."/>
            <person name="Serrano A."/>
            <person name="Linde D."/>
            <person name="Babiker R."/>
            <person name="Drula E."/>
            <person name="Ayuso-Fernandez I."/>
            <person name="Pacheco R."/>
            <person name="Padilla G."/>
            <person name="Ferreira P."/>
            <person name="Barriuso J."/>
            <person name="Kellner H."/>
            <person name="Castanera R."/>
            <person name="Alfaro M."/>
            <person name="Ramirez L."/>
            <person name="Pisabarro A.G."/>
            <person name="Kuo A."/>
            <person name="Tritt A."/>
            <person name="Lipzen A."/>
            <person name="He G."/>
            <person name="Yan M."/>
            <person name="Ng V."/>
            <person name="Cullen D."/>
            <person name="Martin F."/>
            <person name="Rosso M.-N."/>
            <person name="Henrissat B."/>
            <person name="Hibbett D."/>
            <person name="Martinez A.T."/>
            <person name="Grigoriev I.V."/>
        </authorList>
    </citation>
    <scope>NUCLEOTIDE SEQUENCE</scope>
    <source>
        <strain evidence="1">AH 40177</strain>
    </source>
</reference>
<evidence type="ECO:0000313" key="1">
    <source>
        <dbReference type="EMBL" id="KAF9061501.1"/>
    </source>
</evidence>
<protein>
    <submittedName>
        <fullName evidence="1">Uncharacterized protein</fullName>
    </submittedName>
</protein>
<evidence type="ECO:0000313" key="2">
    <source>
        <dbReference type="Proteomes" id="UP000772434"/>
    </source>
</evidence>